<evidence type="ECO:0000256" key="1">
    <source>
        <dbReference type="SAM" id="SignalP"/>
    </source>
</evidence>
<dbReference type="EMBL" id="AP018227">
    <property type="protein sequence ID" value="BAY83597.1"/>
    <property type="molecule type" value="Genomic_DNA"/>
</dbReference>
<accession>A0A1Z4LQW8</accession>
<evidence type="ECO:0000313" key="3">
    <source>
        <dbReference type="Proteomes" id="UP000218418"/>
    </source>
</evidence>
<sequence length="177" mass="20208">MNNNLKVLLLSLGMLVSSVGTISAVTAQTSTNQNLQKSFLNNQQQNWIEASAKQVRNRELNAFSNSKYDYWDARVLGDYWGQSAYEAKARIGRKILWGKSDVAVLEQFLVDARVNALQKLNNSSNNLPLYIDSKYRYNDAQKLAKLWGEKSPWDAKIRIEKNLILGQQEVIEQALKR</sequence>
<reference evidence="2 3" key="1">
    <citation type="submission" date="2017-06" db="EMBL/GenBank/DDBJ databases">
        <title>Genome sequencing of cyanobaciteial culture collection at National Institute for Environmental Studies (NIES).</title>
        <authorList>
            <person name="Hirose Y."/>
            <person name="Shimura Y."/>
            <person name="Fujisawa T."/>
            <person name="Nakamura Y."/>
            <person name="Kawachi M."/>
        </authorList>
    </citation>
    <scope>NUCLEOTIDE SEQUENCE [LARGE SCALE GENOMIC DNA]</scope>
    <source>
        <strain evidence="2 3">NIES-267</strain>
    </source>
</reference>
<proteinExistence type="predicted"/>
<keyword evidence="1" id="KW-0732">Signal</keyword>
<organism evidence="2 3">
    <name type="scientific">Calothrix parasitica NIES-267</name>
    <dbReference type="NCBI Taxonomy" id="1973488"/>
    <lineage>
        <taxon>Bacteria</taxon>
        <taxon>Bacillati</taxon>
        <taxon>Cyanobacteriota</taxon>
        <taxon>Cyanophyceae</taxon>
        <taxon>Nostocales</taxon>
        <taxon>Calotrichaceae</taxon>
        <taxon>Calothrix</taxon>
    </lineage>
</organism>
<keyword evidence="3" id="KW-1185">Reference proteome</keyword>
<evidence type="ECO:0000313" key="2">
    <source>
        <dbReference type="EMBL" id="BAY83597.1"/>
    </source>
</evidence>
<gene>
    <name evidence="2" type="ORF">NIES267_30860</name>
</gene>
<dbReference type="Proteomes" id="UP000218418">
    <property type="component" value="Chromosome"/>
</dbReference>
<feature type="chain" id="PRO_5013029288" evidence="1">
    <location>
        <begin position="28"/>
        <end position="177"/>
    </location>
</feature>
<dbReference type="OrthoDB" id="7605444at2"/>
<feature type="signal peptide" evidence="1">
    <location>
        <begin position="1"/>
        <end position="27"/>
    </location>
</feature>
<protein>
    <submittedName>
        <fullName evidence="2">Uncharacterized protein</fullName>
    </submittedName>
</protein>
<name>A0A1Z4LQW8_9CYAN</name>
<dbReference type="AlphaFoldDB" id="A0A1Z4LQW8"/>